<feature type="non-terminal residue" evidence="1">
    <location>
        <position position="1"/>
    </location>
</feature>
<reference evidence="1 2" key="1">
    <citation type="submission" date="2011-02" db="EMBL/GenBank/DDBJ databases">
        <title>The Genome Sequence of Sphaeroforma arctica JP610.</title>
        <authorList>
            <consortium name="The Broad Institute Genome Sequencing Platform"/>
            <person name="Russ C."/>
            <person name="Cuomo C."/>
            <person name="Young S.K."/>
            <person name="Zeng Q."/>
            <person name="Gargeya S."/>
            <person name="Alvarado L."/>
            <person name="Berlin A."/>
            <person name="Chapman S.B."/>
            <person name="Chen Z."/>
            <person name="Freedman E."/>
            <person name="Gellesch M."/>
            <person name="Goldberg J."/>
            <person name="Griggs A."/>
            <person name="Gujja S."/>
            <person name="Heilman E."/>
            <person name="Heiman D."/>
            <person name="Howarth C."/>
            <person name="Mehta T."/>
            <person name="Neiman D."/>
            <person name="Pearson M."/>
            <person name="Roberts A."/>
            <person name="Saif S."/>
            <person name="Shea T."/>
            <person name="Shenoy N."/>
            <person name="Sisk P."/>
            <person name="Stolte C."/>
            <person name="Sykes S."/>
            <person name="White J."/>
            <person name="Yandava C."/>
            <person name="Burger G."/>
            <person name="Gray M.W."/>
            <person name="Holland P.W.H."/>
            <person name="King N."/>
            <person name="Lang F.B.F."/>
            <person name="Roger A.J."/>
            <person name="Ruiz-Trillo I."/>
            <person name="Haas B."/>
            <person name="Nusbaum C."/>
            <person name="Birren B."/>
        </authorList>
    </citation>
    <scope>NUCLEOTIDE SEQUENCE [LARGE SCALE GENOMIC DNA]</scope>
    <source>
        <strain evidence="1 2">JP610</strain>
    </source>
</reference>
<dbReference type="GeneID" id="25916314"/>
<gene>
    <name evidence="1" type="ORF">SARC_15810</name>
</gene>
<dbReference type="RefSeq" id="XP_014145553.1">
    <property type="nucleotide sequence ID" value="XM_014290078.1"/>
</dbReference>
<protein>
    <submittedName>
        <fullName evidence="1">Uncharacterized protein</fullName>
    </submittedName>
</protein>
<sequence length="55" mass="6135">YNDLALEDYMPTVTGSPVPHHLGARDVDEYLDRSRHKVVHIVKQAGCLLGFSIAE</sequence>
<accession>A0A0L0F4Z5</accession>
<organism evidence="1 2">
    <name type="scientific">Sphaeroforma arctica JP610</name>
    <dbReference type="NCBI Taxonomy" id="667725"/>
    <lineage>
        <taxon>Eukaryota</taxon>
        <taxon>Ichthyosporea</taxon>
        <taxon>Ichthyophonida</taxon>
        <taxon>Sphaeroforma</taxon>
    </lineage>
</organism>
<keyword evidence="2" id="KW-1185">Reference proteome</keyword>
<name>A0A0L0F4Z5_9EUKA</name>
<evidence type="ECO:0000313" key="1">
    <source>
        <dbReference type="EMBL" id="KNC71651.1"/>
    </source>
</evidence>
<dbReference type="Proteomes" id="UP000054560">
    <property type="component" value="Unassembled WGS sequence"/>
</dbReference>
<proteinExistence type="predicted"/>
<evidence type="ECO:0000313" key="2">
    <source>
        <dbReference type="Proteomes" id="UP000054560"/>
    </source>
</evidence>
<dbReference type="EMBL" id="KQ248374">
    <property type="protein sequence ID" value="KNC71651.1"/>
    <property type="molecule type" value="Genomic_DNA"/>
</dbReference>
<dbReference type="AlphaFoldDB" id="A0A0L0F4Z5"/>